<proteinExistence type="predicted"/>
<accession>A0A6M0K2I1</accession>
<evidence type="ECO:0008006" key="3">
    <source>
        <dbReference type="Google" id="ProtNLM"/>
    </source>
</evidence>
<evidence type="ECO:0000313" key="2">
    <source>
        <dbReference type="Proteomes" id="UP000483379"/>
    </source>
</evidence>
<dbReference type="AlphaFoldDB" id="A0A6M0K2I1"/>
<evidence type="ECO:0000313" key="1">
    <source>
        <dbReference type="EMBL" id="NEV63962.1"/>
    </source>
</evidence>
<dbReference type="Proteomes" id="UP000483379">
    <property type="component" value="Unassembled WGS sequence"/>
</dbReference>
<organism evidence="1 2">
    <name type="scientific">Thiorhodococcus minor</name>
    <dbReference type="NCBI Taxonomy" id="57489"/>
    <lineage>
        <taxon>Bacteria</taxon>
        <taxon>Pseudomonadati</taxon>
        <taxon>Pseudomonadota</taxon>
        <taxon>Gammaproteobacteria</taxon>
        <taxon>Chromatiales</taxon>
        <taxon>Chromatiaceae</taxon>
        <taxon>Thiorhodococcus</taxon>
    </lineage>
</organism>
<gene>
    <name evidence="1" type="ORF">G3446_19060</name>
</gene>
<dbReference type="InterPro" id="IPR032720">
    <property type="entry name" value="Cys_rich_CWC"/>
</dbReference>
<protein>
    <recommendedName>
        <fullName evidence="3">Cysteine-rich CWC family protein</fullName>
    </recommendedName>
</protein>
<dbReference type="RefSeq" id="WP_164454424.1">
    <property type="nucleotide sequence ID" value="NZ_JAAIJQ010000068.1"/>
</dbReference>
<comment type="caution">
    <text evidence="1">The sequence shown here is derived from an EMBL/GenBank/DDBJ whole genome shotgun (WGS) entry which is preliminary data.</text>
</comment>
<dbReference type="EMBL" id="JAAIJQ010000068">
    <property type="protein sequence ID" value="NEV63962.1"/>
    <property type="molecule type" value="Genomic_DNA"/>
</dbReference>
<sequence>MPGSDVQCPSCGTRMRCTRDNVETCDCATLRFPGQILAEIQARY</sequence>
<keyword evidence="2" id="KW-1185">Reference proteome</keyword>
<reference evidence="1 2" key="1">
    <citation type="submission" date="2020-02" db="EMBL/GenBank/DDBJ databases">
        <title>Genome sequences of Thiorhodococcus mannitoliphagus and Thiorhodococcus minor, purple sulfur photosynthetic bacteria in the gammaproteobacterial family, Chromatiaceae.</title>
        <authorList>
            <person name="Aviles F.A."/>
            <person name="Meyer T.E."/>
            <person name="Kyndt J.A."/>
        </authorList>
    </citation>
    <scope>NUCLEOTIDE SEQUENCE [LARGE SCALE GENOMIC DNA]</scope>
    <source>
        <strain evidence="1 2">DSM 11518</strain>
    </source>
</reference>
<name>A0A6M0K2I1_9GAMM</name>
<dbReference type="Pfam" id="PF14375">
    <property type="entry name" value="Cys_rich_CWC"/>
    <property type="match status" value="1"/>
</dbReference>